<evidence type="ECO:0000313" key="2">
    <source>
        <dbReference type="EMBL" id="ADY73805.1"/>
    </source>
</evidence>
<dbReference type="AlphaFoldDB" id="F0S0C6"/>
<feature type="transmembrane region" description="Helical" evidence="1">
    <location>
        <begin position="6"/>
        <end position="25"/>
    </location>
</feature>
<dbReference type="KEGG" id="dte:Dester_1169"/>
<evidence type="ECO:0000313" key="3">
    <source>
        <dbReference type="Proteomes" id="UP000007102"/>
    </source>
</evidence>
<dbReference type="InParanoid" id="F0S0C6"/>
<reference evidence="3" key="2">
    <citation type="submission" date="2011-02" db="EMBL/GenBank/DDBJ databases">
        <title>The complete genome of Desulfurobacterium thermolithotrophum DSM 11699.</title>
        <authorList>
            <consortium name="US DOE Joint Genome Institute (JGI-PGF)"/>
            <person name="Lucas S."/>
            <person name="Copeland A."/>
            <person name="Lapidus A."/>
            <person name="Bruce D."/>
            <person name="Goodwin L."/>
            <person name="Pitluck S."/>
            <person name="Kyrpides N."/>
            <person name="Mavromatis K."/>
            <person name="Pagani I."/>
            <person name="Ivanova N."/>
            <person name="Mikhailova N."/>
            <person name="Daligault H."/>
            <person name="Detter J.C."/>
            <person name="Tapia R."/>
            <person name="Han C."/>
            <person name="Land M."/>
            <person name="Hauser L."/>
            <person name="Markowitz V."/>
            <person name="Cheng J.-F."/>
            <person name="Hugenholtz P."/>
            <person name="Woyke T."/>
            <person name="Wu D."/>
            <person name="Spring S."/>
            <person name="Brambilla E."/>
            <person name="Klenk H.-P."/>
            <person name="Eisen J.A."/>
        </authorList>
    </citation>
    <scope>NUCLEOTIDE SEQUENCE [LARGE SCALE GENOMIC DNA]</scope>
    <source>
        <strain evidence="3">DSM 11699 / BSA</strain>
    </source>
</reference>
<protein>
    <recommendedName>
        <fullName evidence="4">LPS export ABC transporter periplasmic protein LptC</fullName>
    </recommendedName>
</protein>
<dbReference type="eggNOG" id="ENOG503454K">
    <property type="taxonomic scope" value="Bacteria"/>
</dbReference>
<evidence type="ECO:0000256" key="1">
    <source>
        <dbReference type="SAM" id="Phobius"/>
    </source>
</evidence>
<dbReference type="EMBL" id="CP002543">
    <property type="protein sequence ID" value="ADY73805.1"/>
    <property type="molecule type" value="Genomic_DNA"/>
</dbReference>
<dbReference type="HOGENOM" id="CLU_1530193_0_0_0"/>
<keyword evidence="1" id="KW-0812">Transmembrane</keyword>
<dbReference type="Gene3D" id="2.60.450.10">
    <property type="entry name" value="Lipopolysaccharide (LPS) transport protein A like domain"/>
    <property type="match status" value="1"/>
</dbReference>
<dbReference type="STRING" id="868864.Dester_1169"/>
<dbReference type="RefSeq" id="WP_013638757.1">
    <property type="nucleotide sequence ID" value="NC_015185.1"/>
</dbReference>
<keyword evidence="1" id="KW-0472">Membrane</keyword>
<keyword evidence="1" id="KW-1133">Transmembrane helix</keyword>
<proteinExistence type="predicted"/>
<dbReference type="Proteomes" id="UP000007102">
    <property type="component" value="Chromosome"/>
</dbReference>
<dbReference type="Pfam" id="PF06835">
    <property type="entry name" value="LptC"/>
    <property type="match status" value="1"/>
</dbReference>
<keyword evidence="3" id="KW-1185">Reference proteome</keyword>
<sequence>MREKFFKVAVFLAIISILPFIVLIMRKETPPEKLNVETHKKQVIKDFVLKSEGVKKWILRAPKALFEGEEIHLKKPQLVIYDKDKFFLIADEAVYYQNKKLVHLKQVTLIGKNLRGKAPYGTYYTDKEIFTTKTTCEFTFDNDKRVTGKGCQLELKDKKVIIQSNVKSKFGEAIK</sequence>
<dbReference type="OrthoDB" id="15137at2"/>
<evidence type="ECO:0008006" key="4">
    <source>
        <dbReference type="Google" id="ProtNLM"/>
    </source>
</evidence>
<gene>
    <name evidence="2" type="ordered locus">Dester_1169</name>
</gene>
<accession>F0S0C6</accession>
<reference evidence="2 3" key="1">
    <citation type="journal article" date="2011" name="Stand. Genomic Sci.">
        <title>Complete genome sequence of the thermophilic sulfur-reducer Desulfurobacterium thermolithotrophum type strain (BSA(T)) from a deep-sea hydrothermal vent.</title>
        <authorList>
            <person name="Goker M."/>
            <person name="Daligault H."/>
            <person name="Mwirichia R."/>
            <person name="Lapidus A."/>
            <person name="Lucas S."/>
            <person name="Deshpande S."/>
            <person name="Pagani I."/>
            <person name="Tapia R."/>
            <person name="Cheng J.F."/>
            <person name="Goodwin L."/>
            <person name="Pitluck S."/>
            <person name="Liolios K."/>
            <person name="Ivanova N."/>
            <person name="Mavromatis K."/>
            <person name="Mikhailova N."/>
            <person name="Pati A."/>
            <person name="Chen A."/>
            <person name="Palaniappan K."/>
            <person name="Han C."/>
            <person name="Land M."/>
            <person name="Hauser L."/>
            <person name="Pan C."/>
            <person name="Brambilla E.M."/>
            <person name="Rohde M."/>
            <person name="Spring S."/>
            <person name="Sikorski J."/>
            <person name="Wirth R."/>
            <person name="Detter J.C."/>
            <person name="Woyke T."/>
            <person name="Bristow J."/>
            <person name="Eisen J.A."/>
            <person name="Markowitz V."/>
            <person name="Hugenholtz P."/>
            <person name="Kyrpides N.C."/>
            <person name="Klenk H.P."/>
        </authorList>
    </citation>
    <scope>NUCLEOTIDE SEQUENCE [LARGE SCALE GENOMIC DNA]</scope>
    <source>
        <strain evidence="3">DSM 11699 / BSA</strain>
    </source>
</reference>
<name>F0S0C6_DESTD</name>
<dbReference type="InterPro" id="IPR010664">
    <property type="entry name" value="LipoPS_assembly_LptC-rel"/>
</dbReference>
<organism evidence="2 3">
    <name type="scientific">Desulfurobacterium thermolithotrophum (strain DSM 11699 / BSA)</name>
    <dbReference type="NCBI Taxonomy" id="868864"/>
    <lineage>
        <taxon>Bacteria</taxon>
        <taxon>Pseudomonadati</taxon>
        <taxon>Aquificota</taxon>
        <taxon>Aquificia</taxon>
        <taxon>Desulfurobacteriales</taxon>
        <taxon>Desulfurobacteriaceae</taxon>
        <taxon>Desulfurobacterium</taxon>
    </lineage>
</organism>